<reference evidence="2" key="1">
    <citation type="submission" date="2021-05" db="EMBL/GenBank/DDBJ databases">
        <authorList>
            <person name="Arsene-Ploetze F."/>
        </authorList>
    </citation>
    <scope>NUCLEOTIDE SEQUENCE</scope>
    <source>
        <strain evidence="2">DSM 42138</strain>
    </source>
</reference>
<comment type="caution">
    <text evidence="2">The sequence shown here is derived from an EMBL/GenBank/DDBJ whole genome shotgun (WGS) entry which is preliminary data.</text>
</comment>
<accession>A0A9W4E170</accession>
<gene>
    <name evidence="2" type="ORF">SCOCK_80217</name>
</gene>
<sequence>MLPFRCGVRHAVCNGGWHTHSVGSNLSHDVGCPSPGRVHAGRRGAMFRQQLPDRGSLRMLGP</sequence>
<organism evidence="2 3">
    <name type="scientific">Actinacidiphila cocklensis</name>
    <dbReference type="NCBI Taxonomy" id="887465"/>
    <lineage>
        <taxon>Bacteria</taxon>
        <taxon>Bacillati</taxon>
        <taxon>Actinomycetota</taxon>
        <taxon>Actinomycetes</taxon>
        <taxon>Kitasatosporales</taxon>
        <taxon>Streptomycetaceae</taxon>
        <taxon>Actinacidiphila</taxon>
    </lineage>
</organism>
<dbReference type="Proteomes" id="UP001152519">
    <property type="component" value="Unassembled WGS sequence"/>
</dbReference>
<keyword evidence="3" id="KW-1185">Reference proteome</keyword>
<feature type="region of interest" description="Disordered" evidence="1">
    <location>
        <begin position="37"/>
        <end position="62"/>
    </location>
</feature>
<name>A0A9W4E170_9ACTN</name>
<evidence type="ECO:0000256" key="1">
    <source>
        <dbReference type="SAM" id="MobiDB-lite"/>
    </source>
</evidence>
<evidence type="ECO:0000313" key="3">
    <source>
        <dbReference type="Proteomes" id="UP001152519"/>
    </source>
</evidence>
<dbReference type="EMBL" id="CAJSLV010000114">
    <property type="protein sequence ID" value="CAG6399062.1"/>
    <property type="molecule type" value="Genomic_DNA"/>
</dbReference>
<proteinExistence type="predicted"/>
<evidence type="ECO:0000313" key="2">
    <source>
        <dbReference type="EMBL" id="CAG6399062.1"/>
    </source>
</evidence>
<dbReference type="AlphaFoldDB" id="A0A9W4E170"/>
<protein>
    <submittedName>
        <fullName evidence="2">Uncharacterized protein</fullName>
    </submittedName>
</protein>